<keyword evidence="3" id="KW-1185">Reference proteome</keyword>
<organism evidence="2 3">
    <name type="scientific">Escallonia rubra</name>
    <dbReference type="NCBI Taxonomy" id="112253"/>
    <lineage>
        <taxon>Eukaryota</taxon>
        <taxon>Viridiplantae</taxon>
        <taxon>Streptophyta</taxon>
        <taxon>Embryophyta</taxon>
        <taxon>Tracheophyta</taxon>
        <taxon>Spermatophyta</taxon>
        <taxon>Magnoliopsida</taxon>
        <taxon>eudicotyledons</taxon>
        <taxon>Gunneridae</taxon>
        <taxon>Pentapetalae</taxon>
        <taxon>asterids</taxon>
        <taxon>campanulids</taxon>
        <taxon>Escalloniales</taxon>
        <taxon>Escalloniaceae</taxon>
        <taxon>Escallonia</taxon>
    </lineage>
</organism>
<dbReference type="EMBL" id="JAVXUO010000989">
    <property type="protein sequence ID" value="KAK2987375.1"/>
    <property type="molecule type" value="Genomic_DNA"/>
</dbReference>
<proteinExistence type="predicted"/>
<feature type="signal peptide" evidence="1">
    <location>
        <begin position="1"/>
        <end position="25"/>
    </location>
</feature>
<dbReference type="AlphaFoldDB" id="A0AA88UJJ4"/>
<evidence type="ECO:0000313" key="3">
    <source>
        <dbReference type="Proteomes" id="UP001187471"/>
    </source>
</evidence>
<name>A0AA88UJJ4_9ASTE</name>
<accession>A0AA88UJJ4</accession>
<dbReference type="Proteomes" id="UP001187471">
    <property type="component" value="Unassembled WGS sequence"/>
</dbReference>
<keyword evidence="1" id="KW-0732">Signal</keyword>
<evidence type="ECO:0000313" key="2">
    <source>
        <dbReference type="EMBL" id="KAK2987375.1"/>
    </source>
</evidence>
<comment type="caution">
    <text evidence="2">The sequence shown here is derived from an EMBL/GenBank/DDBJ whole genome shotgun (WGS) entry which is preliminary data.</text>
</comment>
<feature type="chain" id="PRO_5041713860" evidence="1">
    <location>
        <begin position="26"/>
        <end position="132"/>
    </location>
</feature>
<protein>
    <submittedName>
        <fullName evidence="2">Uncharacterized protein</fullName>
    </submittedName>
</protein>
<reference evidence="2" key="1">
    <citation type="submission" date="2022-12" db="EMBL/GenBank/DDBJ databases">
        <title>Draft genome assemblies for two species of Escallonia (Escalloniales).</title>
        <authorList>
            <person name="Chanderbali A."/>
            <person name="Dervinis C."/>
            <person name="Anghel I."/>
            <person name="Soltis D."/>
            <person name="Soltis P."/>
            <person name="Zapata F."/>
        </authorList>
    </citation>
    <scope>NUCLEOTIDE SEQUENCE</scope>
    <source>
        <strain evidence="2">UCBG92.1500</strain>
        <tissue evidence="2">Leaf</tissue>
    </source>
</reference>
<sequence length="132" mass="14220">MVHTTVRPVSTVFLTVLITIAAALASSPEVGSSMKIMDGLATSSTAIVNLLRCSVERPFTPGNPTNKLNAYGQDKLELRSDASFPAKARSNVVFPELGGPKSNAILQKSDQRYGIFDARGCSFHYSDLQNED</sequence>
<evidence type="ECO:0000256" key="1">
    <source>
        <dbReference type="SAM" id="SignalP"/>
    </source>
</evidence>
<gene>
    <name evidence="2" type="ORF">RJ640_007062</name>
</gene>